<feature type="transmembrane region" description="Helical" evidence="6">
    <location>
        <begin position="249"/>
        <end position="272"/>
    </location>
</feature>
<dbReference type="Gene3D" id="1.20.1250.20">
    <property type="entry name" value="MFS general substrate transporter like domains"/>
    <property type="match status" value="2"/>
</dbReference>
<dbReference type="RefSeq" id="WP_095094941.1">
    <property type="nucleotide sequence ID" value="NZ_CAMIQD010000005.1"/>
</dbReference>
<reference evidence="8 9" key="1">
    <citation type="submission" date="2017-06" db="EMBL/GenBank/DDBJ databases">
        <authorList>
            <consortium name="Pathogen Informatics"/>
        </authorList>
    </citation>
    <scope>NUCLEOTIDE SEQUENCE [LARGE SCALE GENOMIC DNA]</scope>
    <source>
        <strain evidence="8 9">NCTC12148</strain>
    </source>
</reference>
<protein>
    <submittedName>
        <fullName evidence="8">2-acyl-glycerophospho-ethanolamine acyltransferase</fullName>
    </submittedName>
</protein>
<accession>A0A240A846</accession>
<keyword evidence="5 6" id="KW-0472">Membrane</keyword>
<evidence type="ECO:0000256" key="2">
    <source>
        <dbReference type="ARBA" id="ARBA00022475"/>
    </source>
</evidence>
<feature type="transmembrane region" description="Helical" evidence="6">
    <location>
        <begin position="279"/>
        <end position="295"/>
    </location>
</feature>
<dbReference type="PANTHER" id="PTHR23513">
    <property type="entry name" value="INTEGRAL MEMBRANE EFFLUX PROTEIN-RELATED"/>
    <property type="match status" value="1"/>
</dbReference>
<evidence type="ECO:0000313" key="9">
    <source>
        <dbReference type="Proteomes" id="UP000215134"/>
    </source>
</evidence>
<dbReference type="GO" id="GO:0016746">
    <property type="term" value="F:acyltransferase activity"/>
    <property type="evidence" value="ECO:0007669"/>
    <property type="project" value="UniProtKB-KW"/>
</dbReference>
<keyword evidence="8" id="KW-0012">Acyltransferase</keyword>
<dbReference type="Pfam" id="PF07690">
    <property type="entry name" value="MFS_1"/>
    <property type="match status" value="1"/>
</dbReference>
<evidence type="ECO:0000256" key="3">
    <source>
        <dbReference type="ARBA" id="ARBA00022692"/>
    </source>
</evidence>
<feature type="transmembrane region" description="Helical" evidence="6">
    <location>
        <begin position="43"/>
        <end position="62"/>
    </location>
</feature>
<keyword evidence="4 6" id="KW-1133">Transmembrane helix</keyword>
<feature type="transmembrane region" description="Helical" evidence="6">
    <location>
        <begin position="168"/>
        <end position="188"/>
    </location>
</feature>
<keyword evidence="3 6" id="KW-0812">Transmembrane</keyword>
<dbReference type="EMBL" id="LT906479">
    <property type="protein sequence ID" value="SNV79535.1"/>
    <property type="molecule type" value="Genomic_DNA"/>
</dbReference>
<name>A0A240A846_SERFI</name>
<organism evidence="8 9">
    <name type="scientific">Serratia ficaria</name>
    <dbReference type="NCBI Taxonomy" id="61651"/>
    <lineage>
        <taxon>Bacteria</taxon>
        <taxon>Pseudomonadati</taxon>
        <taxon>Pseudomonadota</taxon>
        <taxon>Gammaproteobacteria</taxon>
        <taxon>Enterobacterales</taxon>
        <taxon>Yersiniaceae</taxon>
        <taxon>Serratia</taxon>
    </lineage>
</organism>
<dbReference type="PANTHER" id="PTHR23513:SF11">
    <property type="entry name" value="STAPHYLOFERRIN A TRANSPORTER"/>
    <property type="match status" value="1"/>
</dbReference>
<dbReference type="AlphaFoldDB" id="A0A240A846"/>
<evidence type="ECO:0000256" key="1">
    <source>
        <dbReference type="ARBA" id="ARBA00004651"/>
    </source>
</evidence>
<feature type="transmembrane region" description="Helical" evidence="6">
    <location>
        <begin position="101"/>
        <end position="120"/>
    </location>
</feature>
<comment type="subcellular location">
    <subcellularLocation>
        <location evidence="1">Cell membrane</location>
        <topology evidence="1">Multi-pass membrane protein</topology>
    </subcellularLocation>
</comment>
<feature type="transmembrane region" description="Helical" evidence="6">
    <location>
        <begin position="213"/>
        <end position="237"/>
    </location>
</feature>
<dbReference type="OrthoDB" id="6448160at2"/>
<dbReference type="GO" id="GO:0005886">
    <property type="term" value="C:plasma membrane"/>
    <property type="evidence" value="ECO:0007669"/>
    <property type="project" value="UniProtKB-SubCell"/>
</dbReference>
<dbReference type="KEGG" id="sfj:SAMEA4384070_0081"/>
<dbReference type="InterPro" id="IPR036259">
    <property type="entry name" value="MFS_trans_sf"/>
</dbReference>
<evidence type="ECO:0000313" key="8">
    <source>
        <dbReference type="EMBL" id="SNV79535.1"/>
    </source>
</evidence>
<dbReference type="CDD" id="cd06173">
    <property type="entry name" value="MFS_MefA_like"/>
    <property type="match status" value="1"/>
</dbReference>
<gene>
    <name evidence="8" type="ORF">SAMEA4384070_00081</name>
</gene>
<proteinExistence type="predicted"/>
<dbReference type="SUPFAM" id="SSF103473">
    <property type="entry name" value="MFS general substrate transporter"/>
    <property type="match status" value="1"/>
</dbReference>
<evidence type="ECO:0000259" key="7">
    <source>
        <dbReference type="PROSITE" id="PS50850"/>
    </source>
</evidence>
<dbReference type="PROSITE" id="PS50850">
    <property type="entry name" value="MFS"/>
    <property type="match status" value="1"/>
</dbReference>
<keyword evidence="9" id="KW-1185">Reference proteome</keyword>
<evidence type="ECO:0000256" key="6">
    <source>
        <dbReference type="SAM" id="Phobius"/>
    </source>
</evidence>
<dbReference type="GeneID" id="75025276"/>
<dbReference type="STRING" id="1411141.GCA_001590885_02879"/>
<sequence length="398" mass="44419">MNFSQNTCLALLIASNFFSSVAVSIGMYIIPWYISNDGEQPRLLAMMATMSSLTLIFITPWIGMLVDKFNRKNLLTALNVLICIAFILAICSRYFSFSIMLPLVASYFVVQFYYAIFYIARQGFIKDIFSGDYLSRTNSLLEMESQASTLISALLVISVSSYLSYDTIFVLLVVLIVISLFILLAIPYQRRSPVNAQMPKSSLIQFQPENRNVILYLLIGAVPFVCIMVVNVIQAPFMHEVLHASIESYASFGIIYGLGAILVSLLLGWLAPKFPARKLVHLFTGGFALTVLLIASSPTLPVILCGAFFLGLFNSASRISSQNVVLTEIDSEKIGRVFSTGQLFTLINRVLATGLVVILFQESYEYAWSYVLMISAIAPVSLMLWSFYANRPQKIRRS</sequence>
<dbReference type="InterPro" id="IPR011701">
    <property type="entry name" value="MFS"/>
</dbReference>
<dbReference type="InterPro" id="IPR020846">
    <property type="entry name" value="MFS_dom"/>
</dbReference>
<dbReference type="Proteomes" id="UP000215134">
    <property type="component" value="Chromosome 1"/>
</dbReference>
<dbReference type="GO" id="GO:0022857">
    <property type="term" value="F:transmembrane transporter activity"/>
    <property type="evidence" value="ECO:0007669"/>
    <property type="project" value="InterPro"/>
</dbReference>
<feature type="domain" description="Major facilitator superfamily (MFS) profile" evidence="7">
    <location>
        <begin position="212"/>
        <end position="398"/>
    </location>
</feature>
<evidence type="ECO:0000256" key="4">
    <source>
        <dbReference type="ARBA" id="ARBA00022989"/>
    </source>
</evidence>
<feature type="transmembrane region" description="Helical" evidence="6">
    <location>
        <begin position="7"/>
        <end position="31"/>
    </location>
</feature>
<evidence type="ECO:0000256" key="5">
    <source>
        <dbReference type="ARBA" id="ARBA00023136"/>
    </source>
</evidence>
<keyword evidence="8" id="KW-0808">Transferase</keyword>
<keyword evidence="2" id="KW-1003">Cell membrane</keyword>
<feature type="transmembrane region" description="Helical" evidence="6">
    <location>
        <begin position="141"/>
        <end position="162"/>
    </location>
</feature>
<feature type="transmembrane region" description="Helical" evidence="6">
    <location>
        <begin position="74"/>
        <end position="95"/>
    </location>
</feature>
<feature type="transmembrane region" description="Helical" evidence="6">
    <location>
        <begin position="367"/>
        <end position="388"/>
    </location>
</feature>